<protein>
    <recommendedName>
        <fullName evidence="2">Tudor domain-containing protein</fullName>
    </recommendedName>
</protein>
<keyword evidence="4" id="KW-1185">Reference proteome</keyword>
<gene>
    <name evidence="3" type="primary">107360887</name>
</gene>
<dbReference type="AlphaFoldDB" id="T1K5I2"/>
<dbReference type="EnsemblMetazoa" id="tetur05g06350.1">
    <property type="protein sequence ID" value="tetur05g06350.1"/>
    <property type="gene ID" value="tetur05g06350"/>
</dbReference>
<accession>T1K5I2</accession>
<sequence>MNPVSSLKRPLTVPIDSCKLLVCKKCDKDDVVLTLKTCGCLFCDSCGSDSRDVCISCQLKIEPMMKISFTKEKKCKFYGEKCNNYAEYKCKCIEGVVCLHCLFHIHSKRINGLCNPVPLSHQVDHLVPCQDCKDFIAEYEAIQSGKKICFVCKSKNQSIGECKKLGTEPDLKLIGEEFSLSLTKVNADRQKTLELMKSGDLECGKKMDKLKTILEEAVNNVASYANQCDQKKLKDIHEICVNFRTGSNLRIILEQLKRKKLKLLGGQEQFVDFLRYCRDKESISPMQRVKINQLYGLNEHLDIVDGLLSKSVQVIIGKRSEPFYVMVEKPGTLNKRAKILKDIKKHENKWVRIEEFQVNDIVIICDVHEIDNHRFKRAEIHNINRQNDAIVVLLLDFGFEITIKANAIGKIPDVNIAGQSTCFIAQLIGDANSTHEIPRGSKGIPIAKHLMI</sequence>
<evidence type="ECO:0000313" key="4">
    <source>
        <dbReference type="Proteomes" id="UP000015104"/>
    </source>
</evidence>
<evidence type="ECO:0000256" key="1">
    <source>
        <dbReference type="SAM" id="Coils"/>
    </source>
</evidence>
<reference evidence="3" key="2">
    <citation type="submission" date="2015-06" db="UniProtKB">
        <authorList>
            <consortium name="EnsemblMetazoa"/>
        </authorList>
    </citation>
    <scope>IDENTIFICATION</scope>
</reference>
<name>T1K5I2_TETUR</name>
<reference evidence="4" key="1">
    <citation type="submission" date="2011-08" db="EMBL/GenBank/DDBJ databases">
        <authorList>
            <person name="Rombauts S."/>
        </authorList>
    </citation>
    <scope>NUCLEOTIDE SEQUENCE</scope>
    <source>
        <strain evidence="4">London</strain>
    </source>
</reference>
<keyword evidence="1" id="KW-0175">Coiled coil</keyword>
<dbReference type="InterPro" id="IPR002999">
    <property type="entry name" value="Tudor"/>
</dbReference>
<dbReference type="EMBL" id="CAEY01001588">
    <property type="status" value="NOT_ANNOTATED_CDS"/>
    <property type="molecule type" value="Genomic_DNA"/>
</dbReference>
<dbReference type="Proteomes" id="UP000015104">
    <property type="component" value="Unassembled WGS sequence"/>
</dbReference>
<dbReference type="KEGG" id="tut:107360887"/>
<proteinExistence type="predicted"/>
<evidence type="ECO:0000259" key="2">
    <source>
        <dbReference type="Pfam" id="PF00567"/>
    </source>
</evidence>
<evidence type="ECO:0000313" key="3">
    <source>
        <dbReference type="EnsemblMetazoa" id="tetur05g06350.1"/>
    </source>
</evidence>
<dbReference type="Pfam" id="PF00567">
    <property type="entry name" value="TUDOR"/>
    <property type="match status" value="1"/>
</dbReference>
<feature type="coiled-coil region" evidence="1">
    <location>
        <begin position="207"/>
        <end position="234"/>
    </location>
</feature>
<feature type="domain" description="Tudor" evidence="2">
    <location>
        <begin position="316"/>
        <end position="425"/>
    </location>
</feature>
<organism evidence="3 4">
    <name type="scientific">Tetranychus urticae</name>
    <name type="common">Two-spotted spider mite</name>
    <dbReference type="NCBI Taxonomy" id="32264"/>
    <lineage>
        <taxon>Eukaryota</taxon>
        <taxon>Metazoa</taxon>
        <taxon>Ecdysozoa</taxon>
        <taxon>Arthropoda</taxon>
        <taxon>Chelicerata</taxon>
        <taxon>Arachnida</taxon>
        <taxon>Acari</taxon>
        <taxon>Acariformes</taxon>
        <taxon>Trombidiformes</taxon>
        <taxon>Prostigmata</taxon>
        <taxon>Eleutherengona</taxon>
        <taxon>Raphignathae</taxon>
        <taxon>Tetranychoidea</taxon>
        <taxon>Tetranychidae</taxon>
        <taxon>Tetranychus</taxon>
    </lineage>
</organism>
<dbReference type="HOGENOM" id="CLU_048952_0_0_1"/>